<evidence type="ECO:0000313" key="3">
    <source>
        <dbReference type="Proteomes" id="UP001430306"/>
    </source>
</evidence>
<feature type="domain" description="FecR protein" evidence="1">
    <location>
        <begin position="118"/>
        <end position="202"/>
    </location>
</feature>
<evidence type="ECO:0000313" key="2">
    <source>
        <dbReference type="EMBL" id="MCC9643590.1"/>
    </source>
</evidence>
<name>A0ABS8NJ69_9BACT</name>
<comment type="caution">
    <text evidence="2">The sequence shown here is derived from an EMBL/GenBank/DDBJ whole genome shotgun (WGS) entry which is preliminary data.</text>
</comment>
<dbReference type="Pfam" id="PF04773">
    <property type="entry name" value="FecR"/>
    <property type="match status" value="1"/>
</dbReference>
<proteinExistence type="predicted"/>
<organism evidence="2 3">
    <name type="scientific">Rhodopirellula halodulae</name>
    <dbReference type="NCBI Taxonomy" id="2894198"/>
    <lineage>
        <taxon>Bacteria</taxon>
        <taxon>Pseudomonadati</taxon>
        <taxon>Planctomycetota</taxon>
        <taxon>Planctomycetia</taxon>
        <taxon>Pirellulales</taxon>
        <taxon>Pirellulaceae</taxon>
        <taxon>Rhodopirellula</taxon>
    </lineage>
</organism>
<dbReference type="InterPro" id="IPR006860">
    <property type="entry name" value="FecR"/>
</dbReference>
<protein>
    <submittedName>
        <fullName evidence="2">FecR family protein</fullName>
    </submittedName>
</protein>
<reference evidence="2" key="1">
    <citation type="submission" date="2021-11" db="EMBL/GenBank/DDBJ databases">
        <title>Genome sequence.</title>
        <authorList>
            <person name="Sun Q."/>
        </authorList>
    </citation>
    <scope>NUCLEOTIDE SEQUENCE</scope>
    <source>
        <strain evidence="2">JC740</strain>
    </source>
</reference>
<dbReference type="Proteomes" id="UP001430306">
    <property type="component" value="Unassembled WGS sequence"/>
</dbReference>
<dbReference type="EMBL" id="JAJKFW010000025">
    <property type="protein sequence ID" value="MCC9643590.1"/>
    <property type="molecule type" value="Genomic_DNA"/>
</dbReference>
<sequence>MTTPNWESLLSRAQDGELSAEEKRELERLLREDEVSLDQYLDAMTLDVLLQEHHDEESIAKPLAHLADQATETGAWRTAALAIAASLIFVAGWWTVQNSDFPSSSRAERVVTGPRVVLAKGQNAEFEMPSGVQVRLRGPAAYQTLGDNQLSLTSGLLTANVPPQATGFRVVTPNGDVVDHGTEIGVMVDELQTELHVFEGQAEVVLPLDGVSSMVGASEAVRVNHPNNAGYEPISIRPTMFGKPVKTASSRIRFDFDSQDDAWMQTQTGVFADRGDDPATELTAGQSRYETLVGFVKLPAAEDKVGSFHDNPLQFAPQSGEGRVLPLPFHFRDSMSSLRLTSPPFRLNSNDGPITAFITGGRGQAETPPDFVHQLPEQADGKGFLGLALRRVRDGRYLCSVRRRPGNFYEWAPVEISESTLAKATEGDAADEVYVLDLIDTYQDPRWSWIGLDTVSIPGRLLPSRTTDEQ</sequence>
<dbReference type="InterPro" id="IPR012373">
    <property type="entry name" value="Ferrdict_sens_TM"/>
</dbReference>
<dbReference type="PANTHER" id="PTHR30273">
    <property type="entry name" value="PERIPLASMIC SIGNAL SENSOR AND SIGMA FACTOR ACTIVATOR FECR-RELATED"/>
    <property type="match status" value="1"/>
</dbReference>
<accession>A0ABS8NJ69</accession>
<dbReference type="RefSeq" id="WP_230274534.1">
    <property type="nucleotide sequence ID" value="NZ_JAJKFW010000025.1"/>
</dbReference>
<gene>
    <name evidence="2" type="ORF">LOC71_14995</name>
</gene>
<evidence type="ECO:0000259" key="1">
    <source>
        <dbReference type="Pfam" id="PF04773"/>
    </source>
</evidence>
<dbReference type="PANTHER" id="PTHR30273:SF2">
    <property type="entry name" value="PROTEIN FECR"/>
    <property type="match status" value="1"/>
</dbReference>
<keyword evidence="3" id="KW-1185">Reference proteome</keyword>